<gene>
    <name evidence="8" type="primary">dpnB</name>
    <name evidence="8" type="ORF">ERS852473_02329</name>
</gene>
<dbReference type="EMBL" id="CYZR01000019">
    <property type="protein sequence ID" value="CUO26354.1"/>
    <property type="molecule type" value="Genomic_DNA"/>
</dbReference>
<dbReference type="PANTHER" id="PTHR30481">
    <property type="entry name" value="DNA ADENINE METHYLASE"/>
    <property type="match status" value="1"/>
</dbReference>
<dbReference type="EC" id="2.1.1.72" evidence="2"/>
<evidence type="ECO:0000313" key="8">
    <source>
        <dbReference type="EMBL" id="CUO26354.1"/>
    </source>
</evidence>
<comment type="similarity">
    <text evidence="1">Belongs to the N(4)/N(6)-methyltransferase family.</text>
</comment>
<dbReference type="PRINTS" id="PR00505">
    <property type="entry name" value="D12N6MTFRASE"/>
</dbReference>
<protein>
    <recommendedName>
        <fullName evidence="2">site-specific DNA-methyltransferase (adenine-specific)</fullName>
        <ecNumber evidence="2">2.1.1.72</ecNumber>
    </recommendedName>
</protein>
<evidence type="ECO:0000256" key="2">
    <source>
        <dbReference type="ARBA" id="ARBA00011900"/>
    </source>
</evidence>
<evidence type="ECO:0000313" key="9">
    <source>
        <dbReference type="Proteomes" id="UP000095488"/>
    </source>
</evidence>
<dbReference type="PANTHER" id="PTHR30481:SF3">
    <property type="entry name" value="DNA ADENINE METHYLASE"/>
    <property type="match status" value="1"/>
</dbReference>
<dbReference type="Pfam" id="PF02086">
    <property type="entry name" value="MethyltransfD12"/>
    <property type="match status" value="1"/>
</dbReference>
<dbReference type="NCBIfam" id="TIGR00571">
    <property type="entry name" value="dam"/>
    <property type="match status" value="1"/>
</dbReference>
<comment type="catalytic activity">
    <reaction evidence="6">
        <text>a 2'-deoxyadenosine in DNA + S-adenosyl-L-methionine = an N(6)-methyl-2'-deoxyadenosine in DNA + S-adenosyl-L-homocysteine + H(+)</text>
        <dbReference type="Rhea" id="RHEA:15197"/>
        <dbReference type="Rhea" id="RHEA-COMP:12418"/>
        <dbReference type="Rhea" id="RHEA-COMP:12419"/>
        <dbReference type="ChEBI" id="CHEBI:15378"/>
        <dbReference type="ChEBI" id="CHEBI:57856"/>
        <dbReference type="ChEBI" id="CHEBI:59789"/>
        <dbReference type="ChEBI" id="CHEBI:90615"/>
        <dbReference type="ChEBI" id="CHEBI:90616"/>
        <dbReference type="EC" id="2.1.1.72"/>
    </reaction>
</comment>
<dbReference type="Gene3D" id="3.40.50.150">
    <property type="entry name" value="Vaccinia Virus protein VP39"/>
    <property type="match status" value="1"/>
</dbReference>
<reference evidence="8 9" key="1">
    <citation type="submission" date="2015-09" db="EMBL/GenBank/DDBJ databases">
        <authorList>
            <consortium name="Pathogen Informatics"/>
            <person name="Wu L."/>
            <person name="Ma J."/>
        </authorList>
    </citation>
    <scope>NUCLEOTIDE SEQUENCE [LARGE SCALE GENOMIC DNA]</scope>
    <source>
        <strain evidence="8 9">2789STDY5834858</strain>
    </source>
</reference>
<keyword evidence="5" id="KW-0949">S-adenosyl-L-methionine</keyword>
<feature type="domain" description="Restriction endonuclease type II DpnII-like" evidence="7">
    <location>
        <begin position="344"/>
        <end position="629"/>
    </location>
</feature>
<sequence length="635" mass="73771">MFYDILTHRLSESEDFLQMKPFLKWAGGKTQLIPTIMEKLPNNIHDLTTYVEPFVGAGAVFIKFLEENYFERYIINDINSRLINTYKVIRDDIDLLIKSLTEVRDMYLSLSTENDDRKDMYYEIRDKFNSNDIGRIELAAYFIFLNKTCFNGLFRENLKGGFNVPIGSYKNNPDMFDEVELRNLSKALNLIDVNGERKVIILNSSYEELEQYIDANTFVYFDPPYRPITKGGFNEYNKSKFSDTEQKKLANFFEKISEYGVMLMLSNSDPKNLDEKDTFFEDLYGKFNINRVYANRSINSNGSARGDISELLIMNYGERREVEMEDISDVYLKQLGFTNNDDIFNALVSNVKDTIKGWNYFVNWEKAIGNMSSIEQSLNTLNYLIGKPNIKKAAMELIAENPQVINVFPILVATRDKEFKILEPTEDDLMNFKEFDFSKKRTRKDDLSIEEIEDAIEFLEKTKLLDLFQDKTIKSLVDYVLGVEVGLDSNARKNRTGAAMEDIVEVLVKKLCEEHNWKYKTQATVKEIENTWGITVPTDKSQRRYDFAINNNGKLLLAEVNYYNGGGSKLKTVANEFTKLDQYMKENGVQFCWITDGLGWNTAKKPLRDAFDNMRHIFNLDMIEHGALEYLVENL</sequence>
<dbReference type="InterPro" id="IPR007637">
    <property type="entry name" value="Restrct_endonuc_II_DpnII-like"/>
</dbReference>
<keyword evidence="9" id="KW-1185">Reference proteome</keyword>
<dbReference type="InterPro" id="IPR012327">
    <property type="entry name" value="MeTrfase_D12"/>
</dbReference>
<accession>A0ABP2ASW6</accession>
<keyword evidence="3" id="KW-0489">Methyltransferase</keyword>
<dbReference type="Proteomes" id="UP000095488">
    <property type="component" value="Unassembled WGS sequence"/>
</dbReference>
<evidence type="ECO:0000256" key="1">
    <source>
        <dbReference type="ARBA" id="ARBA00006594"/>
    </source>
</evidence>
<evidence type="ECO:0000256" key="3">
    <source>
        <dbReference type="ARBA" id="ARBA00022603"/>
    </source>
</evidence>
<dbReference type="InterPro" id="IPR029063">
    <property type="entry name" value="SAM-dependent_MTases_sf"/>
</dbReference>
<evidence type="ECO:0000256" key="6">
    <source>
        <dbReference type="ARBA" id="ARBA00047942"/>
    </source>
</evidence>
<proteinExistence type="inferred from homology"/>
<name>A0ABP2ASW6_SARVE</name>
<evidence type="ECO:0000256" key="5">
    <source>
        <dbReference type="ARBA" id="ARBA00022691"/>
    </source>
</evidence>
<dbReference type="Pfam" id="PF04556">
    <property type="entry name" value="DpnII"/>
    <property type="match status" value="1"/>
</dbReference>
<keyword evidence="8" id="KW-0378">Hydrolase</keyword>
<comment type="caution">
    <text evidence="8">The sequence shown here is derived from an EMBL/GenBank/DDBJ whole genome shotgun (WGS) entry which is preliminary data.</text>
</comment>
<dbReference type="GO" id="GO:0009036">
    <property type="term" value="F:type II site-specific deoxyribonuclease activity"/>
    <property type="evidence" value="ECO:0007669"/>
    <property type="project" value="UniProtKB-EC"/>
</dbReference>
<dbReference type="Gene3D" id="1.10.1020.10">
    <property type="entry name" value="Adenine-specific Methyltransferase, Domain 2"/>
    <property type="match status" value="1"/>
</dbReference>
<dbReference type="SUPFAM" id="SSF53335">
    <property type="entry name" value="S-adenosyl-L-methionine-dependent methyltransferases"/>
    <property type="match status" value="1"/>
</dbReference>
<dbReference type="InterPro" id="IPR023095">
    <property type="entry name" value="Ade_MeTrfase_dom_2"/>
</dbReference>
<organism evidence="8 9">
    <name type="scientific">Sarcina ventriculi</name>
    <name type="common">Clostridium ventriculi</name>
    <dbReference type="NCBI Taxonomy" id="1267"/>
    <lineage>
        <taxon>Bacteria</taxon>
        <taxon>Bacillati</taxon>
        <taxon>Bacillota</taxon>
        <taxon>Clostridia</taxon>
        <taxon>Eubacteriales</taxon>
        <taxon>Clostridiaceae</taxon>
        <taxon>Sarcina</taxon>
    </lineage>
</organism>
<evidence type="ECO:0000259" key="7">
    <source>
        <dbReference type="Pfam" id="PF04556"/>
    </source>
</evidence>
<keyword evidence="4" id="KW-0808">Transferase</keyword>
<evidence type="ECO:0000256" key="4">
    <source>
        <dbReference type="ARBA" id="ARBA00022679"/>
    </source>
</evidence>